<organism evidence="2 3">
    <name type="scientific">Ficus carica</name>
    <name type="common">Common fig</name>
    <dbReference type="NCBI Taxonomy" id="3494"/>
    <lineage>
        <taxon>Eukaryota</taxon>
        <taxon>Viridiplantae</taxon>
        <taxon>Streptophyta</taxon>
        <taxon>Embryophyta</taxon>
        <taxon>Tracheophyta</taxon>
        <taxon>Spermatophyta</taxon>
        <taxon>Magnoliopsida</taxon>
        <taxon>eudicotyledons</taxon>
        <taxon>Gunneridae</taxon>
        <taxon>Pentapetalae</taxon>
        <taxon>rosids</taxon>
        <taxon>fabids</taxon>
        <taxon>Rosales</taxon>
        <taxon>Moraceae</taxon>
        <taxon>Ficeae</taxon>
        <taxon>Ficus</taxon>
    </lineage>
</organism>
<feature type="compositionally biased region" description="Basic and acidic residues" evidence="1">
    <location>
        <begin position="1"/>
        <end position="22"/>
    </location>
</feature>
<proteinExistence type="predicted"/>
<dbReference type="Proteomes" id="UP001187192">
    <property type="component" value="Unassembled WGS sequence"/>
</dbReference>
<evidence type="ECO:0000256" key="1">
    <source>
        <dbReference type="SAM" id="MobiDB-lite"/>
    </source>
</evidence>
<comment type="caution">
    <text evidence="2">The sequence shown here is derived from an EMBL/GenBank/DDBJ whole genome shotgun (WGS) entry which is preliminary data.</text>
</comment>
<feature type="region of interest" description="Disordered" evidence="1">
    <location>
        <begin position="1"/>
        <end position="28"/>
    </location>
</feature>
<sequence>MENRTKITLESHGESSENRAENRAIPPRMSLEPRISDEELPNGTQIALKKTDYCGLSYGDRRLQQISDEIAVVSSVARQEI</sequence>
<name>A0AA88DRM5_FICCA</name>
<evidence type="ECO:0000313" key="3">
    <source>
        <dbReference type="Proteomes" id="UP001187192"/>
    </source>
</evidence>
<protein>
    <submittedName>
        <fullName evidence="2">Uncharacterized protein</fullName>
    </submittedName>
</protein>
<dbReference type="AlphaFoldDB" id="A0AA88DRM5"/>
<keyword evidence="3" id="KW-1185">Reference proteome</keyword>
<dbReference type="EMBL" id="BTGU01000097">
    <property type="protein sequence ID" value="GMN60281.1"/>
    <property type="molecule type" value="Genomic_DNA"/>
</dbReference>
<evidence type="ECO:0000313" key="2">
    <source>
        <dbReference type="EMBL" id="GMN60281.1"/>
    </source>
</evidence>
<reference evidence="2" key="1">
    <citation type="submission" date="2023-07" db="EMBL/GenBank/DDBJ databases">
        <title>draft genome sequence of fig (Ficus carica).</title>
        <authorList>
            <person name="Takahashi T."/>
            <person name="Nishimura K."/>
        </authorList>
    </citation>
    <scope>NUCLEOTIDE SEQUENCE</scope>
</reference>
<accession>A0AA88DRM5</accession>
<gene>
    <name evidence="2" type="ORF">TIFTF001_029377</name>
</gene>